<protein>
    <recommendedName>
        <fullName evidence="5">Cell wall-binding repeat protein</fullName>
    </recommendedName>
</protein>
<evidence type="ECO:0008006" key="5">
    <source>
        <dbReference type="Google" id="ProtNLM"/>
    </source>
</evidence>
<dbReference type="AlphaFoldDB" id="C0D5C7"/>
<feature type="non-terminal residue" evidence="3">
    <location>
        <position position="1"/>
    </location>
</feature>
<name>C0D5C7_9FIRM</name>
<evidence type="ECO:0000256" key="2">
    <source>
        <dbReference type="PROSITE-ProRule" id="PRU00591"/>
    </source>
</evidence>
<evidence type="ECO:0000313" key="3">
    <source>
        <dbReference type="EMBL" id="EEG53471.1"/>
    </source>
</evidence>
<comment type="caution">
    <text evidence="3">The sequence shown here is derived from an EMBL/GenBank/DDBJ whole genome shotgun (WGS) entry which is preliminary data.</text>
</comment>
<keyword evidence="4" id="KW-1185">Reference proteome</keyword>
<sequence length="48" mass="5335">YVGWQQIEGKWYYFETDPGKNQGALYVNCKAPGGYTVGPDGSWTGETD</sequence>
<evidence type="ECO:0000313" key="4">
    <source>
        <dbReference type="Proteomes" id="UP000004756"/>
    </source>
</evidence>
<dbReference type="SUPFAM" id="SSF69360">
    <property type="entry name" value="Cell wall binding repeat"/>
    <property type="match status" value="1"/>
</dbReference>
<gene>
    <name evidence="3" type="ORF">CLOSTASPAR_04473</name>
</gene>
<dbReference type="InterPro" id="IPR018337">
    <property type="entry name" value="Cell_wall/Cho-bd_repeat"/>
</dbReference>
<dbReference type="Proteomes" id="UP000004756">
    <property type="component" value="Unassembled WGS sequence"/>
</dbReference>
<dbReference type="Pfam" id="PF01473">
    <property type="entry name" value="Choline_bind_1"/>
    <property type="match status" value="1"/>
</dbReference>
<dbReference type="PROSITE" id="PS51170">
    <property type="entry name" value="CW"/>
    <property type="match status" value="1"/>
</dbReference>
<organism evidence="3 4">
    <name type="scientific">[Clostridium] asparagiforme DSM 15981</name>
    <dbReference type="NCBI Taxonomy" id="518636"/>
    <lineage>
        <taxon>Bacteria</taxon>
        <taxon>Bacillati</taxon>
        <taxon>Bacillota</taxon>
        <taxon>Clostridia</taxon>
        <taxon>Lachnospirales</taxon>
        <taxon>Lachnospiraceae</taxon>
        <taxon>Enterocloster</taxon>
    </lineage>
</organism>
<dbReference type="HOGENOM" id="CLU_3161421_0_0_9"/>
<evidence type="ECO:0000256" key="1">
    <source>
        <dbReference type="ARBA" id="ARBA00022737"/>
    </source>
</evidence>
<accession>C0D5C7</accession>
<dbReference type="Gene3D" id="2.10.270.10">
    <property type="entry name" value="Cholin Binding"/>
    <property type="match status" value="1"/>
</dbReference>
<dbReference type="EMBL" id="ACCJ01000365">
    <property type="protein sequence ID" value="EEG53471.1"/>
    <property type="molecule type" value="Genomic_DNA"/>
</dbReference>
<keyword evidence="1" id="KW-0677">Repeat</keyword>
<proteinExistence type="predicted"/>
<feature type="repeat" description="Cell wall-binding" evidence="2">
    <location>
        <begin position="1"/>
        <end position="20"/>
    </location>
</feature>
<reference evidence="3 4" key="1">
    <citation type="submission" date="2009-02" db="EMBL/GenBank/DDBJ databases">
        <title>Draft genome sequence of Clostridium asparagiforme (DSM 15981).</title>
        <authorList>
            <person name="Sudarsanam P."/>
            <person name="Ley R."/>
            <person name="Guruge J."/>
            <person name="Turnbaugh P.J."/>
            <person name="Mahowald M."/>
            <person name="Liep D."/>
            <person name="Gordon J."/>
        </authorList>
    </citation>
    <scope>NUCLEOTIDE SEQUENCE [LARGE SCALE GENOMIC DNA]</scope>
    <source>
        <strain evidence="3 4">DSM 15981</strain>
    </source>
</reference>